<dbReference type="InterPro" id="IPR017911">
    <property type="entry name" value="MacB-like_ATP-bd"/>
</dbReference>
<dbReference type="Gene3D" id="3.40.50.300">
    <property type="entry name" value="P-loop containing nucleotide triphosphate hydrolases"/>
    <property type="match status" value="1"/>
</dbReference>
<dbReference type="Pfam" id="PF00005">
    <property type="entry name" value="ABC_tran"/>
    <property type="match status" value="1"/>
</dbReference>
<dbReference type="PROSITE" id="PS00211">
    <property type="entry name" value="ABC_TRANSPORTER_1"/>
    <property type="match status" value="1"/>
</dbReference>
<dbReference type="GO" id="GO:0016887">
    <property type="term" value="F:ATP hydrolysis activity"/>
    <property type="evidence" value="ECO:0007669"/>
    <property type="project" value="InterPro"/>
</dbReference>
<evidence type="ECO:0000256" key="3">
    <source>
        <dbReference type="ARBA" id="ARBA00022840"/>
    </source>
</evidence>
<dbReference type="SMART" id="SM00382">
    <property type="entry name" value="AAA"/>
    <property type="match status" value="1"/>
</dbReference>
<name>A0A455SWH3_9CHLR</name>
<sequence length="248" mass="27171">MFSRAIPSLPGQEELIVEACDVRKDYGEGALKVQALRGVSLQIRRGEVVAIMGPSGCGKTTLLNCLSGLDRATSGTIRIAGQDIRELTDNELTTFRARAMGFIFQNYNLLPVLTALENIELPLLVSGVPPREARQRAFVSLEQVGLSRWAHHRPAEMSGGQCQRVAIARALATRPAIVWADEPTGALDSEASQEILDLMLSLNREQGLTFVWVSHALEVARRAQRLITMRDGRIEDDRSLVAAQADEA</sequence>
<dbReference type="GO" id="GO:0098796">
    <property type="term" value="C:membrane protein complex"/>
    <property type="evidence" value="ECO:0007669"/>
    <property type="project" value="UniProtKB-ARBA"/>
</dbReference>
<evidence type="ECO:0000256" key="1">
    <source>
        <dbReference type="ARBA" id="ARBA00022448"/>
    </source>
</evidence>
<accession>A0A455SWH3</accession>
<dbReference type="EMBL" id="AP019377">
    <property type="protein sequence ID" value="BBH92737.1"/>
    <property type="molecule type" value="Genomic_DNA"/>
</dbReference>
<dbReference type="PROSITE" id="PS50893">
    <property type="entry name" value="ABC_TRANSPORTER_2"/>
    <property type="match status" value="1"/>
</dbReference>
<keyword evidence="2" id="KW-0547">Nucleotide-binding</keyword>
<evidence type="ECO:0000256" key="2">
    <source>
        <dbReference type="ARBA" id="ARBA00022741"/>
    </source>
</evidence>
<keyword evidence="1" id="KW-0813">Transport</keyword>
<dbReference type="GO" id="GO:0022857">
    <property type="term" value="F:transmembrane transporter activity"/>
    <property type="evidence" value="ECO:0007669"/>
    <property type="project" value="TreeGrafter"/>
</dbReference>
<keyword evidence="3 5" id="KW-0067">ATP-binding</keyword>
<dbReference type="InterPro" id="IPR015854">
    <property type="entry name" value="ABC_transpr_LolD-like"/>
</dbReference>
<proteinExistence type="predicted"/>
<dbReference type="PANTHER" id="PTHR24220">
    <property type="entry name" value="IMPORT ATP-BINDING PROTEIN"/>
    <property type="match status" value="1"/>
</dbReference>
<dbReference type="PANTHER" id="PTHR24220:SF86">
    <property type="entry name" value="ABC TRANSPORTER ABCH.1"/>
    <property type="match status" value="1"/>
</dbReference>
<evidence type="ECO:0000259" key="4">
    <source>
        <dbReference type="PROSITE" id="PS50893"/>
    </source>
</evidence>
<dbReference type="InterPro" id="IPR017871">
    <property type="entry name" value="ABC_transporter-like_CS"/>
</dbReference>
<dbReference type="InterPro" id="IPR027417">
    <property type="entry name" value="P-loop_NTPase"/>
</dbReference>
<dbReference type="SUPFAM" id="SSF52540">
    <property type="entry name" value="P-loop containing nucleoside triphosphate hydrolases"/>
    <property type="match status" value="1"/>
</dbReference>
<reference evidence="5" key="1">
    <citation type="submission" date="2018-12" db="EMBL/GenBank/DDBJ databases">
        <title>Novel natural products biosynthetic potential of the class Ktedonobacteria.</title>
        <authorList>
            <person name="Zheng Y."/>
            <person name="Saitou A."/>
            <person name="Wang C.M."/>
            <person name="Toyoda A."/>
            <person name="Minakuchi Y."/>
            <person name="Sekiguchi Y."/>
            <person name="Ueda K."/>
            <person name="Takano H."/>
            <person name="Sakai Y."/>
            <person name="Yokota A."/>
            <person name="Yabe S."/>
        </authorList>
    </citation>
    <scope>NUCLEOTIDE SEQUENCE</scope>
    <source>
        <strain evidence="5">A3-2</strain>
    </source>
</reference>
<organism evidence="5">
    <name type="scientific">Thermogemmatispora argillosa</name>
    <dbReference type="NCBI Taxonomy" id="2045280"/>
    <lineage>
        <taxon>Bacteria</taxon>
        <taxon>Bacillati</taxon>
        <taxon>Chloroflexota</taxon>
        <taxon>Ktedonobacteria</taxon>
        <taxon>Thermogemmatisporales</taxon>
        <taxon>Thermogemmatisporaceae</taxon>
        <taxon>Thermogemmatispora</taxon>
    </lineage>
</organism>
<dbReference type="FunFam" id="3.40.50.300:FF:000032">
    <property type="entry name" value="Export ABC transporter ATP-binding protein"/>
    <property type="match status" value="1"/>
</dbReference>
<feature type="domain" description="ABC transporter" evidence="4">
    <location>
        <begin position="17"/>
        <end position="248"/>
    </location>
</feature>
<dbReference type="GO" id="GO:0005886">
    <property type="term" value="C:plasma membrane"/>
    <property type="evidence" value="ECO:0007669"/>
    <property type="project" value="TreeGrafter"/>
</dbReference>
<dbReference type="GO" id="GO:0005524">
    <property type="term" value="F:ATP binding"/>
    <property type="evidence" value="ECO:0007669"/>
    <property type="project" value="UniProtKB-KW"/>
</dbReference>
<dbReference type="AlphaFoldDB" id="A0A455SWH3"/>
<evidence type="ECO:0000313" key="5">
    <source>
        <dbReference type="EMBL" id="BBH92737.1"/>
    </source>
</evidence>
<dbReference type="CDD" id="cd03255">
    <property type="entry name" value="ABC_MJ0796_LolCDE_FtsE"/>
    <property type="match status" value="1"/>
</dbReference>
<dbReference type="InterPro" id="IPR003439">
    <property type="entry name" value="ABC_transporter-like_ATP-bd"/>
</dbReference>
<gene>
    <name evidence="5" type="ORF">KTA_09360</name>
</gene>
<protein>
    <submittedName>
        <fullName evidence="5">ABC transporter ATP-binding protein</fullName>
    </submittedName>
</protein>
<dbReference type="InterPro" id="IPR003593">
    <property type="entry name" value="AAA+_ATPase"/>
</dbReference>